<dbReference type="SUPFAM" id="SSF56672">
    <property type="entry name" value="DNA/RNA polymerases"/>
    <property type="match status" value="1"/>
</dbReference>
<name>A0A4P2SY93_9VIRU</name>
<dbReference type="PROSITE" id="PS51874">
    <property type="entry name" value="PCV_3C_PRO"/>
    <property type="match status" value="1"/>
</dbReference>
<evidence type="ECO:0000256" key="2">
    <source>
        <dbReference type="ARBA" id="ARBA00022670"/>
    </source>
</evidence>
<evidence type="ECO:0000256" key="1">
    <source>
        <dbReference type="ARBA" id="ARBA00022484"/>
    </source>
</evidence>
<dbReference type="Gene3D" id="2.40.10.10">
    <property type="entry name" value="Trypsin-like serine proteases"/>
    <property type="match status" value="1"/>
</dbReference>
<keyword evidence="8" id="KW-0067">ATP-binding</keyword>
<evidence type="ECO:0000256" key="4">
    <source>
        <dbReference type="ARBA" id="ARBA00022695"/>
    </source>
</evidence>
<evidence type="ECO:0000256" key="9">
    <source>
        <dbReference type="ARBA" id="ARBA00022953"/>
    </source>
</evidence>
<dbReference type="GO" id="GO:0003723">
    <property type="term" value="F:RNA binding"/>
    <property type="evidence" value="ECO:0007669"/>
    <property type="project" value="InterPro"/>
</dbReference>
<keyword evidence="3" id="KW-0808">Transferase</keyword>
<dbReference type="Pfam" id="PF00910">
    <property type="entry name" value="RNA_helicase"/>
    <property type="match status" value="1"/>
</dbReference>
<dbReference type="Gene3D" id="3.30.70.270">
    <property type="match status" value="1"/>
</dbReference>
<dbReference type="GO" id="GO:0039694">
    <property type="term" value="P:viral RNA genome replication"/>
    <property type="evidence" value="ECO:0007669"/>
    <property type="project" value="InterPro"/>
</dbReference>
<evidence type="ECO:0000259" key="10">
    <source>
        <dbReference type="PROSITE" id="PS50507"/>
    </source>
</evidence>
<dbReference type="InterPro" id="IPR001205">
    <property type="entry name" value="RNA-dir_pol_C"/>
</dbReference>
<evidence type="ECO:0000259" key="11">
    <source>
        <dbReference type="PROSITE" id="PS51218"/>
    </source>
</evidence>
<reference evidence="13" key="1">
    <citation type="submission" date="2018-05" db="EMBL/GenBank/DDBJ databases">
        <title>Identification of novel dicistrovirus in velvety free-tailed bats from Brazil.</title>
        <authorList>
            <person name="Fumagalli M.J."/>
            <person name="de Souza W.M."/>
            <person name="de Araujo J."/>
            <person name="Romeiro M.F."/>
            <person name="Modha S."/>
            <person name="Queiroz L.H."/>
            <person name="Durigon E.L."/>
            <person name="Nunes M.R.T."/>
            <person name="Murcia P.R."/>
            <person name="Figueiredo L.T.M."/>
        </authorList>
    </citation>
    <scope>NUCLEOTIDE SEQUENCE</scope>
    <source>
        <strain evidence="13">Mm/2010</strain>
    </source>
</reference>
<dbReference type="InterPro" id="IPR043504">
    <property type="entry name" value="Peptidase_S1_PA_chymotrypsin"/>
</dbReference>
<dbReference type="GO" id="GO:0006351">
    <property type="term" value="P:DNA-templated transcription"/>
    <property type="evidence" value="ECO:0007669"/>
    <property type="project" value="InterPro"/>
</dbReference>
<dbReference type="GO" id="GO:0003968">
    <property type="term" value="F:RNA-directed RNA polymerase activity"/>
    <property type="evidence" value="ECO:0007669"/>
    <property type="project" value="UniProtKB-KW"/>
</dbReference>
<proteinExistence type="predicted"/>
<dbReference type="CDD" id="cd23194">
    <property type="entry name" value="Dicistroviridae_RdRp"/>
    <property type="match status" value="1"/>
</dbReference>
<dbReference type="GO" id="GO:0003724">
    <property type="term" value="F:RNA helicase activity"/>
    <property type="evidence" value="ECO:0007669"/>
    <property type="project" value="InterPro"/>
</dbReference>
<evidence type="ECO:0000256" key="8">
    <source>
        <dbReference type="ARBA" id="ARBA00022840"/>
    </source>
</evidence>
<evidence type="ECO:0000256" key="7">
    <source>
        <dbReference type="ARBA" id="ARBA00022807"/>
    </source>
</evidence>
<feature type="domain" description="Peptidase C3" evidence="12">
    <location>
        <begin position="971"/>
        <end position="1210"/>
    </location>
</feature>
<evidence type="ECO:0000256" key="5">
    <source>
        <dbReference type="ARBA" id="ARBA00022741"/>
    </source>
</evidence>
<organism evidence="13">
    <name type="scientific">Bat dicistrovirus</name>
    <dbReference type="NCBI Taxonomy" id="1340808"/>
    <lineage>
        <taxon>Viruses</taxon>
        <taxon>Riboviria</taxon>
        <taxon>Orthornavirae</taxon>
        <taxon>Pisuviricota</taxon>
        <taxon>Pisoniviricetes</taxon>
        <taxon>Picornavirales</taxon>
        <taxon>Dicistroviridae</taxon>
    </lineage>
</organism>
<keyword evidence="6" id="KW-0378">Hydrolase</keyword>
<accession>A0A4P2SY93</accession>
<evidence type="ECO:0000256" key="6">
    <source>
        <dbReference type="ARBA" id="ARBA00022801"/>
    </source>
</evidence>
<dbReference type="InterPro" id="IPR000605">
    <property type="entry name" value="Helicase_SF3_ssDNA/RNA_vir"/>
</dbReference>
<protein>
    <submittedName>
        <fullName evidence="13">Non-structural polyprotein</fullName>
    </submittedName>
</protein>
<dbReference type="PROSITE" id="PS50507">
    <property type="entry name" value="RDRP_SSRNA_POS"/>
    <property type="match status" value="1"/>
</dbReference>
<dbReference type="InterPro" id="IPR014759">
    <property type="entry name" value="Helicase_SF3_ssRNA_vir"/>
</dbReference>
<dbReference type="InterPro" id="IPR043502">
    <property type="entry name" value="DNA/RNA_pol_sf"/>
</dbReference>
<dbReference type="SUPFAM" id="SSF50494">
    <property type="entry name" value="Trypsin-like serine proteases"/>
    <property type="match status" value="1"/>
</dbReference>
<dbReference type="GO" id="GO:0004197">
    <property type="term" value="F:cysteine-type endopeptidase activity"/>
    <property type="evidence" value="ECO:0007669"/>
    <property type="project" value="InterPro"/>
</dbReference>
<dbReference type="InterPro" id="IPR009003">
    <property type="entry name" value="Peptidase_S1_PA"/>
</dbReference>
<dbReference type="InterPro" id="IPR044067">
    <property type="entry name" value="PCV_3C_PRO"/>
</dbReference>
<dbReference type="PROSITE" id="PS51218">
    <property type="entry name" value="SF3_HELICASE_2"/>
    <property type="match status" value="1"/>
</dbReference>
<dbReference type="GO" id="GO:0006508">
    <property type="term" value="P:proteolysis"/>
    <property type="evidence" value="ECO:0007669"/>
    <property type="project" value="UniProtKB-KW"/>
</dbReference>
<feature type="domain" description="SF3 helicase" evidence="11">
    <location>
        <begin position="543"/>
        <end position="726"/>
    </location>
</feature>
<keyword evidence="5" id="KW-0547">Nucleotide-binding</keyword>
<sequence>MAFVQDGIIRQSEAAPCSPIYPSLPRQPVADIDQILADMNFQRGHPFYDDWDDWKQLVFNYHSHRVTEQHFIFNEGRGCYLSDYFIPIIDRQCAREINAKCQFYMDIYNNQSFKSSCKSLQELYQDLILVSTRTACTCVEHASRVPRADCQLYHRHRRNHILAFMWSYYRTHYGQVLRPKISKFYKYYVQLERVICSLELSRLCRFPIDLIIRPEKFYRNGKSVLRTVYLTGMLDGYTTRAMAERVEMLKAFLPHRKVGTTSQCGDGVDFSDEFLNLGIDLVKDDTAFRVVQQSWIQFDMNHRFPSEDLNKFRTMLLDVQSSFLSGLKDTIVMSGKTLMVLFATASTVALLTKNAVSVGTEMILKVLHLIYSLLFGRECENAIDKSRRVIQQSGEDVSIPFIPSMFLTHIIAPSEQILKTIWRNPHIDLIMRRIGYLGDVKVERGVERLVEWMRGVLLSVRKWYFREIHGIEEPTDLQGEQHVITVWSEEVEALVEGYYRGTFIWSETNWSVLHNLYSRGLTLTRSKSYQRWHSYVWKMVNCLGNLLEKYKHHQAGGNVIRNPPVAIYLHGGTGVGKSTLTYPLASEILAEIFRREKSNIDLKRYWKSLIYQRASEQEFWDGYENQMVCVFDDFGQQTDTTSNPNLELFEIIRASNCFPYPLHMAALEQKANTVFSSKIILVSSNLSKPKTESLNYPEALYRRFDVAIRVERVAGNVEREKFDPTEYVFYRYDLRTNRVLGTITYDQLVTLCSDMYFKRKEFVSSVDGYIEEAISRRMAMAQQQSGDYELAGSSSDADSVYDVYSRYTSGHPAFYGLVTAPPVVYRQSALSRISDRISEYYDSCLDWWNGVDPESESAQWRILRRGVDNFRRLKRNLTFWWEEQRRRFPNIGRVLAGIGLVLTGLVFIRVAAAMWNSRRSNLLSEAAYAQLPRKKRVQAEAYNTPIPTAKSEAYNQPIKTAKAEGVIPEQQGVRDLNATEILMSVVRKNLYKMYETSCDTPIGHCIFLRGRVCMMPRHYIVAFKKALSNDAEAEIYFRAALLDRAFSIKVKELLGSLRFYQSPDEASGVVESKDTMAAEIPAAIVHQDIVRYFCTQRSLTSVDRLEIALPVMVNNDVVGSDARIMIVRYRKARGALTRVPQLSVGDANNHVLRYIRNAWRYEADTEPNECGSPLIVRNNNINPGKICGIHIAGIKGTGEGFAVPIYVEDVENILAMFPEEARLRQEVRVNLGPVPVQQCQVPQDAVFVRMGTISSPIAQPSKTKIRRSSCFGLIHEPRTKPCFLRAMEFEGSLFDPREYRLRRLGGVPRAISRDIVENSAHAFLDELSRVISQSQGAIDENVKPIYTMQEAIQGIDGDLYVNSIKRSTSPGYPFVKMKGFETRVSIFGIEERLDMEGEKSIYVQRRVQDILDAARDGVVLDHYFMDTLKDERKPIPKAHKTRLFSAGPIDYLIACKMYYNGVVALLQRTRNQSHISVGSNPYSLDWGQIVSVLHSKSRNIVAGDFEGFDASETAHVLRYCFLVLIELSKRFLRATEEDVRIMWVLAESCLCSMHITGSEVYQWTHSLPSGHYLTAIINSVFVNVSFGMAWQSCFEVTSYMFARQFWKECGIVAYGDDHLVSIPDTRLSQFNQFTLPDIFRPFGLNYTMEDKDAEVFEEARPITEVSYLKRGFRRCEEDVRWLAPLSLDVILETPMWVHQCSDIDFQTNENLDWALRELALHSGDAWDVWSPILIALQRRLGYYTEFLDLFETRQATLSQLEML</sequence>
<evidence type="ECO:0000259" key="12">
    <source>
        <dbReference type="PROSITE" id="PS51874"/>
    </source>
</evidence>
<keyword evidence="7" id="KW-0788">Thiol protease</keyword>
<dbReference type="InterPro" id="IPR007094">
    <property type="entry name" value="RNA-dir_pol_PSvirus"/>
</dbReference>
<keyword evidence="4" id="KW-0548">Nucleotidyltransferase</keyword>
<dbReference type="Gene3D" id="3.40.50.300">
    <property type="entry name" value="P-loop containing nucleotide triphosphate hydrolases"/>
    <property type="match status" value="1"/>
</dbReference>
<dbReference type="InterPro" id="IPR043128">
    <property type="entry name" value="Rev_trsase/Diguanyl_cyclase"/>
</dbReference>
<feature type="domain" description="RdRp catalytic" evidence="10">
    <location>
        <begin position="1498"/>
        <end position="1630"/>
    </location>
</feature>
<dbReference type="EMBL" id="MH370347">
    <property type="protein sequence ID" value="AWU67494.1"/>
    <property type="molecule type" value="Genomic_RNA"/>
</dbReference>
<evidence type="ECO:0000256" key="3">
    <source>
        <dbReference type="ARBA" id="ARBA00022679"/>
    </source>
</evidence>
<dbReference type="InterPro" id="IPR027417">
    <property type="entry name" value="P-loop_NTPase"/>
</dbReference>
<dbReference type="SUPFAM" id="SSF52540">
    <property type="entry name" value="P-loop containing nucleoside triphosphate hydrolases"/>
    <property type="match status" value="1"/>
</dbReference>
<dbReference type="GO" id="GO:0005524">
    <property type="term" value="F:ATP binding"/>
    <property type="evidence" value="ECO:0007669"/>
    <property type="project" value="UniProtKB-KW"/>
</dbReference>
<evidence type="ECO:0000313" key="13">
    <source>
        <dbReference type="EMBL" id="AWU67494.1"/>
    </source>
</evidence>
<dbReference type="Pfam" id="PF00680">
    <property type="entry name" value="RdRP_1"/>
    <property type="match status" value="1"/>
</dbReference>
<keyword evidence="9" id="KW-0693">Viral RNA replication</keyword>
<keyword evidence="2" id="KW-0645">Protease</keyword>
<keyword evidence="1" id="KW-0696">RNA-directed RNA polymerase</keyword>